<keyword evidence="4" id="KW-1185">Reference proteome</keyword>
<dbReference type="PROSITE" id="PS51272">
    <property type="entry name" value="SLH"/>
    <property type="match status" value="1"/>
</dbReference>
<feature type="chain" id="PRO_5016371109" evidence="1">
    <location>
        <begin position="27"/>
        <end position="432"/>
    </location>
</feature>
<proteinExistence type="predicted"/>
<sequence length="432" mass="48627">MKKLLSILVSILCLCVAMGIQSNALAAAPVKYSSFPDVKSDHYAYEAVAWAKEKGIISGYEDGSFGPNNKVSEAQLVVMLNNLYKLNKTDGEITKDTPSKHWADDVYNSLASYGVPLNGYIDDTIRNQPVKRGLVAQALVYLGHDNLDLNNSIQFLLEHEISTGQNHDKKDNVLEFFGYNNELTRAQVVTFLYMMNQSGFGKVSEAASNTAKKGLALDELVKQSKAKVDPELNILSKNEAKNVVKEKLSGIVDTFKRLGEENNWSFENHPDFTILRPELLKYATPTFTDGFLKDVKDEFYCSCDVPPYPYAALDIRFNVLENTSDRVVASSIVFDQMVSGGSTVYFTLVKQNGKWFMENYRWVTLQEEPINLTWEEVKANMERDGTKVELLNTTKHDGKKLYIVKYIKDKTIIGVYADNSGHLFVVPDELLK</sequence>
<comment type="caution">
    <text evidence="3">The sequence shown here is derived from an EMBL/GenBank/DDBJ whole genome shotgun (WGS) entry which is preliminary data.</text>
</comment>
<dbReference type="Proteomes" id="UP000247416">
    <property type="component" value="Unassembled WGS sequence"/>
</dbReference>
<dbReference type="OrthoDB" id="2678541at2"/>
<dbReference type="InterPro" id="IPR051465">
    <property type="entry name" value="Cell_Envelope_Struct_Comp"/>
</dbReference>
<organism evidence="3 4">
    <name type="scientific">Ureibacillus chungkukjangi</name>
    <dbReference type="NCBI Taxonomy" id="1202712"/>
    <lineage>
        <taxon>Bacteria</taxon>
        <taxon>Bacillati</taxon>
        <taxon>Bacillota</taxon>
        <taxon>Bacilli</taxon>
        <taxon>Bacillales</taxon>
        <taxon>Caryophanaceae</taxon>
        <taxon>Ureibacillus</taxon>
    </lineage>
</organism>
<dbReference type="InterPro" id="IPR001119">
    <property type="entry name" value="SLH_dom"/>
</dbReference>
<dbReference type="PANTHER" id="PTHR43308">
    <property type="entry name" value="OUTER MEMBRANE PROTEIN ALPHA-RELATED"/>
    <property type="match status" value="1"/>
</dbReference>
<keyword evidence="1" id="KW-0732">Signal</keyword>
<dbReference type="AlphaFoldDB" id="A0A318U271"/>
<name>A0A318U271_9BACL</name>
<feature type="domain" description="SLH" evidence="2">
    <location>
        <begin position="31"/>
        <end position="94"/>
    </location>
</feature>
<gene>
    <name evidence="3" type="ORF">BJ095_102251</name>
</gene>
<dbReference type="Pfam" id="PF00395">
    <property type="entry name" value="SLH"/>
    <property type="match status" value="1"/>
</dbReference>
<evidence type="ECO:0000313" key="4">
    <source>
        <dbReference type="Proteomes" id="UP000247416"/>
    </source>
</evidence>
<protein>
    <submittedName>
        <fullName evidence="3">S-layer family protein</fullName>
    </submittedName>
</protein>
<reference evidence="3 4" key="1">
    <citation type="submission" date="2018-06" db="EMBL/GenBank/DDBJ databases">
        <title>Genomic Encyclopedia of Archaeal and Bacterial Type Strains, Phase II (KMG-II): from individual species to whole genera.</title>
        <authorList>
            <person name="Goeker M."/>
        </authorList>
    </citation>
    <scope>NUCLEOTIDE SEQUENCE [LARGE SCALE GENOMIC DNA]</scope>
    <source>
        <strain evidence="3 4">KACC 16626</strain>
    </source>
</reference>
<dbReference type="EMBL" id="QJTJ01000002">
    <property type="protein sequence ID" value="PYF08485.1"/>
    <property type="molecule type" value="Genomic_DNA"/>
</dbReference>
<evidence type="ECO:0000256" key="1">
    <source>
        <dbReference type="SAM" id="SignalP"/>
    </source>
</evidence>
<accession>A0A318U271</accession>
<evidence type="ECO:0000259" key="2">
    <source>
        <dbReference type="PROSITE" id="PS51272"/>
    </source>
</evidence>
<evidence type="ECO:0000313" key="3">
    <source>
        <dbReference type="EMBL" id="PYF08485.1"/>
    </source>
</evidence>
<dbReference type="RefSeq" id="WP_107931663.1">
    <property type="nucleotide sequence ID" value="NZ_PYWJ01000001.1"/>
</dbReference>
<feature type="signal peptide" evidence="1">
    <location>
        <begin position="1"/>
        <end position="26"/>
    </location>
</feature>